<accession>A0A1E5R490</accession>
<keyword evidence="2" id="KW-1185">Reference proteome</keyword>
<dbReference type="EMBL" id="LPNN01000010">
    <property type="protein sequence ID" value="OEJ81688.1"/>
    <property type="molecule type" value="Genomic_DNA"/>
</dbReference>
<organism evidence="1 2">
    <name type="scientific">Hanseniaspora uvarum</name>
    <name type="common">Yeast</name>
    <name type="synonym">Kloeckera apiculata</name>
    <dbReference type="NCBI Taxonomy" id="29833"/>
    <lineage>
        <taxon>Eukaryota</taxon>
        <taxon>Fungi</taxon>
        <taxon>Dikarya</taxon>
        <taxon>Ascomycota</taxon>
        <taxon>Saccharomycotina</taxon>
        <taxon>Saccharomycetes</taxon>
        <taxon>Saccharomycodales</taxon>
        <taxon>Saccharomycodaceae</taxon>
        <taxon>Hanseniaspora</taxon>
    </lineage>
</organism>
<dbReference type="Proteomes" id="UP000095358">
    <property type="component" value="Unassembled WGS sequence"/>
</dbReference>
<comment type="caution">
    <text evidence="1">The sequence shown here is derived from an EMBL/GenBank/DDBJ whole genome shotgun (WGS) entry which is preliminary data.</text>
</comment>
<gene>
    <name evidence="1" type="ORF">AWRI3580_g3888</name>
</gene>
<evidence type="ECO:0000313" key="1">
    <source>
        <dbReference type="EMBL" id="OEJ81688.1"/>
    </source>
</evidence>
<evidence type="ECO:0000313" key="2">
    <source>
        <dbReference type="Proteomes" id="UP000095358"/>
    </source>
</evidence>
<sequence length="146" mass="16479">MSKNNQFINKPILITSGESAEVNEKDLYVTLRSSENIMLTDYNGINKYLDEHGQEKTHTVIKCPHSIDKDENTSNVITLPIEKCDFLHSKSPVCKIVLLKQNIVPNHVKNSLFKSVQLAIIKIPKPTKPITANKGKCAKRKKNIVK</sequence>
<reference evidence="2" key="1">
    <citation type="journal article" date="2016" name="Genome Announc.">
        <title>Genome sequences of three species of Hanseniaspora isolated from spontaneous wine fermentations.</title>
        <authorList>
            <person name="Sternes P.R."/>
            <person name="Lee D."/>
            <person name="Kutyna D.R."/>
            <person name="Borneman A.R."/>
        </authorList>
    </citation>
    <scope>NUCLEOTIDE SEQUENCE [LARGE SCALE GENOMIC DNA]</scope>
    <source>
        <strain evidence="2">AWRI3580</strain>
    </source>
</reference>
<dbReference type="AlphaFoldDB" id="A0A1E5R490"/>
<protein>
    <submittedName>
        <fullName evidence="1">Uncharacterized protein</fullName>
    </submittedName>
</protein>
<name>A0A1E5R490_HANUV</name>
<proteinExistence type="predicted"/>
<dbReference type="VEuPathDB" id="FungiDB:AWRI3580_g3888"/>